<dbReference type="AlphaFoldDB" id="W6K2X7"/>
<sequence length="604" mass="62784">MTVTGSHATVEGWAELEKAAASLRFEADPGLLGDQLAGAGIPAVAIGPGAALGLAQSSGEVAAYRPVDWATATLDSVHAALGDAKVALIDAGAVRDPGDLAAGEASPGTSVADQVRAVDDRIATVAAGLDDQDTLIVAGLSDAGMGSRLRPVVVTGPAYGPGQLSSPSTRIPDLMQSSDLTVTLLRLAGIDTTDLGLGGALLDTEHRPNDAAAVERRHLALTDVDNASHEIHPLVPIFFYGLILTQLAIYLFTWRVWRREGATLAQRTRAIRLVHIVGVLAASVPAATFLANLLPWWRVSHPLPAIVGAVALFVALIAGLAFLPPWGRHLMGPVAVVGGITMAVLAIDVMTGSRLQQSSLMGLQPVVGGRFYGMGNVTFSIFATASLMLAIAAAHQAQRRWGRWPAAAVVAAIGLLTVVIDGNPAWGADGGGPPAYLPGLAYFLLALLGVGMTWRRGAIIALVTAGLFLLVGFLDSLRPAESQSHLGRFFDKLGTGGALDIVIRKAEQNWGILISSPLTVLVPFGLVFVIYVLLRPTSWGSRSLAGAFERVPTLRAGLVAWLIVMMIGFFINDSGVAIPAVGATVAIPLVVAIASRTLLEEADA</sequence>
<feature type="transmembrane region" description="Helical" evidence="1">
    <location>
        <begin position="303"/>
        <end position="323"/>
    </location>
</feature>
<keyword evidence="1" id="KW-1133">Transmembrane helix</keyword>
<accession>W6K2X7</accession>
<keyword evidence="3" id="KW-1185">Reference proteome</keyword>
<comment type="caution">
    <text evidence="2">The sequence shown here is derived from an EMBL/GenBank/DDBJ whole genome shotgun (WGS) entry which is preliminary data.</text>
</comment>
<evidence type="ECO:0000256" key="1">
    <source>
        <dbReference type="SAM" id="Phobius"/>
    </source>
</evidence>
<keyword evidence="1" id="KW-0472">Membrane</keyword>
<feature type="transmembrane region" description="Helical" evidence="1">
    <location>
        <begin position="554"/>
        <end position="571"/>
    </location>
</feature>
<feature type="transmembrane region" description="Helical" evidence="1">
    <location>
        <begin position="371"/>
        <end position="394"/>
    </location>
</feature>
<dbReference type="InterPro" id="IPR017850">
    <property type="entry name" value="Alkaline_phosphatase_core_sf"/>
</dbReference>
<feature type="transmembrane region" description="Helical" evidence="1">
    <location>
        <begin position="234"/>
        <end position="252"/>
    </location>
</feature>
<feature type="transmembrane region" description="Helical" evidence="1">
    <location>
        <begin position="577"/>
        <end position="599"/>
    </location>
</feature>
<reference evidence="2 3" key="1">
    <citation type="journal article" date="2013" name="ISME J.">
        <title>A metabolic model for members of the genus Tetrasphaera involved in enhanced biological phosphorus removal.</title>
        <authorList>
            <person name="Kristiansen R."/>
            <person name="Nguyen H.T.T."/>
            <person name="Saunders A.M."/>
            <person name="Nielsen J.L."/>
            <person name="Wimmer R."/>
            <person name="Le V.Q."/>
            <person name="McIlroy S.J."/>
            <person name="Petrovski S."/>
            <person name="Seviour R.J."/>
            <person name="Calteau A."/>
            <person name="Nielsen K.L."/>
            <person name="Nielsen P.H."/>
        </authorList>
    </citation>
    <scope>NUCLEOTIDE SEQUENCE [LARGE SCALE GENOMIC DNA]</scope>
    <source>
        <strain evidence="2 3">Ben110</strain>
    </source>
</reference>
<feature type="transmembrane region" description="Helical" evidence="1">
    <location>
        <begin position="432"/>
        <end position="450"/>
    </location>
</feature>
<dbReference type="SUPFAM" id="SSF53649">
    <property type="entry name" value="Alkaline phosphatase-like"/>
    <property type="match status" value="1"/>
</dbReference>
<feature type="transmembrane region" description="Helical" evidence="1">
    <location>
        <begin position="401"/>
        <end position="420"/>
    </location>
</feature>
<protein>
    <submittedName>
        <fullName evidence="2">Uncharacterized protein</fullName>
    </submittedName>
</protein>
<evidence type="ECO:0000313" key="2">
    <source>
        <dbReference type="EMBL" id="CCH72789.1"/>
    </source>
</evidence>
<feature type="transmembrane region" description="Helical" evidence="1">
    <location>
        <begin position="330"/>
        <end position="351"/>
    </location>
</feature>
<feature type="transmembrane region" description="Helical" evidence="1">
    <location>
        <begin position="510"/>
        <end position="534"/>
    </location>
</feature>
<dbReference type="Proteomes" id="UP000035763">
    <property type="component" value="Unassembled WGS sequence"/>
</dbReference>
<dbReference type="Gene3D" id="3.40.720.10">
    <property type="entry name" value="Alkaline Phosphatase, subunit A"/>
    <property type="match status" value="1"/>
</dbReference>
<evidence type="ECO:0000313" key="3">
    <source>
        <dbReference type="Proteomes" id="UP000035763"/>
    </source>
</evidence>
<dbReference type="STRING" id="1193182.BN11_1970003"/>
<dbReference type="EMBL" id="CAJA01000109">
    <property type="protein sequence ID" value="CCH72789.1"/>
    <property type="molecule type" value="Genomic_DNA"/>
</dbReference>
<gene>
    <name evidence="2" type="ORF">BN11_1970003</name>
</gene>
<feature type="transmembrane region" description="Helical" evidence="1">
    <location>
        <begin position="457"/>
        <end position="474"/>
    </location>
</feature>
<organism evidence="2 3">
    <name type="scientific">Nostocoides australiense Ben110</name>
    <dbReference type="NCBI Taxonomy" id="1193182"/>
    <lineage>
        <taxon>Bacteria</taxon>
        <taxon>Bacillati</taxon>
        <taxon>Actinomycetota</taxon>
        <taxon>Actinomycetes</taxon>
        <taxon>Micrococcales</taxon>
        <taxon>Intrasporangiaceae</taxon>
        <taxon>Nostocoides</taxon>
    </lineage>
</organism>
<proteinExistence type="predicted"/>
<feature type="transmembrane region" description="Helical" evidence="1">
    <location>
        <begin position="273"/>
        <end position="297"/>
    </location>
</feature>
<keyword evidence="1" id="KW-0812">Transmembrane</keyword>
<name>W6K2X7_9MICO</name>